<keyword evidence="3 4" id="KW-0975">Bacterial flagellum</keyword>
<dbReference type="AlphaFoldDB" id="A0AB39KQE7"/>
<gene>
    <name evidence="4" type="primary">fliE</name>
    <name evidence="5" type="ORF">ABOZ73_14930</name>
</gene>
<sequence length="106" mass="11041">MITPLSAAKAYASTQGISPMGSLSDGVASLSNSRQKTFGDMLEFVMGDAVQASRAAEGQIAKQAAGKAELLDVVTAISSAEASLETVMAVRDQVISAYQEIMRMPI</sequence>
<dbReference type="HAMAP" id="MF_00724">
    <property type="entry name" value="FliE"/>
    <property type="match status" value="1"/>
</dbReference>
<keyword evidence="5" id="KW-0282">Flagellum</keyword>
<dbReference type="GO" id="GO:0009425">
    <property type="term" value="C:bacterial-type flagellum basal body"/>
    <property type="evidence" value="ECO:0007669"/>
    <property type="project" value="UniProtKB-SubCell"/>
</dbReference>
<comment type="similarity">
    <text evidence="2 4">Belongs to the FliE family.</text>
</comment>
<evidence type="ECO:0000256" key="3">
    <source>
        <dbReference type="ARBA" id="ARBA00023143"/>
    </source>
</evidence>
<keyword evidence="5" id="KW-0969">Cilium</keyword>
<name>A0AB39KQE7_9CAUL</name>
<dbReference type="EMBL" id="CP158375">
    <property type="protein sequence ID" value="XDO96076.1"/>
    <property type="molecule type" value="Genomic_DNA"/>
</dbReference>
<reference evidence="5" key="1">
    <citation type="submission" date="2024-06" db="EMBL/GenBank/DDBJ databases">
        <title>Caulobacter inopinatus, sp. nov.</title>
        <authorList>
            <person name="Donachie S.P."/>
        </authorList>
    </citation>
    <scope>NUCLEOTIDE SEQUENCE</scope>
    <source>
        <strain evidence="5">73W</strain>
    </source>
</reference>
<protein>
    <recommendedName>
        <fullName evidence="4">Flagellar hook-basal body complex protein FliE</fullName>
    </recommendedName>
</protein>
<dbReference type="GO" id="GO:0005198">
    <property type="term" value="F:structural molecule activity"/>
    <property type="evidence" value="ECO:0007669"/>
    <property type="project" value="InterPro"/>
</dbReference>
<proteinExistence type="inferred from homology"/>
<evidence type="ECO:0000256" key="2">
    <source>
        <dbReference type="ARBA" id="ARBA00009272"/>
    </source>
</evidence>
<dbReference type="PANTHER" id="PTHR34653">
    <property type="match status" value="1"/>
</dbReference>
<evidence type="ECO:0000256" key="1">
    <source>
        <dbReference type="ARBA" id="ARBA00004117"/>
    </source>
</evidence>
<keyword evidence="5" id="KW-0966">Cell projection</keyword>
<comment type="subcellular location">
    <subcellularLocation>
        <location evidence="1 4">Bacterial flagellum basal body</location>
    </subcellularLocation>
</comment>
<dbReference type="RefSeq" id="WP_369058931.1">
    <property type="nucleotide sequence ID" value="NZ_CP158375.1"/>
</dbReference>
<organism evidence="5">
    <name type="scientific">Caulobacter sp. 73W</name>
    <dbReference type="NCBI Taxonomy" id="3161137"/>
    <lineage>
        <taxon>Bacteria</taxon>
        <taxon>Pseudomonadati</taxon>
        <taxon>Pseudomonadota</taxon>
        <taxon>Alphaproteobacteria</taxon>
        <taxon>Caulobacterales</taxon>
        <taxon>Caulobacteraceae</taxon>
        <taxon>Caulobacter</taxon>
    </lineage>
</organism>
<accession>A0AB39KQE7</accession>
<evidence type="ECO:0000313" key="5">
    <source>
        <dbReference type="EMBL" id="XDO96076.1"/>
    </source>
</evidence>
<dbReference type="Pfam" id="PF02049">
    <property type="entry name" value="FliE"/>
    <property type="match status" value="1"/>
</dbReference>
<dbReference type="GO" id="GO:0003774">
    <property type="term" value="F:cytoskeletal motor activity"/>
    <property type="evidence" value="ECO:0007669"/>
    <property type="project" value="InterPro"/>
</dbReference>
<evidence type="ECO:0000256" key="4">
    <source>
        <dbReference type="HAMAP-Rule" id="MF_00724"/>
    </source>
</evidence>
<dbReference type="PANTHER" id="PTHR34653:SF1">
    <property type="entry name" value="FLAGELLAR HOOK-BASAL BODY COMPLEX PROTEIN FLIE"/>
    <property type="match status" value="1"/>
</dbReference>
<dbReference type="InterPro" id="IPR001624">
    <property type="entry name" value="FliE"/>
</dbReference>
<dbReference type="GO" id="GO:0071973">
    <property type="term" value="P:bacterial-type flagellum-dependent cell motility"/>
    <property type="evidence" value="ECO:0007669"/>
    <property type="project" value="InterPro"/>
</dbReference>